<dbReference type="Proteomes" id="UP000019478">
    <property type="component" value="Unassembled WGS sequence"/>
</dbReference>
<dbReference type="Pfam" id="PF13919">
    <property type="entry name" value="ASXH"/>
    <property type="match status" value="1"/>
</dbReference>
<dbReference type="EMBL" id="AMGY01000007">
    <property type="protein sequence ID" value="EXJ80053.1"/>
    <property type="molecule type" value="Genomic_DNA"/>
</dbReference>
<comment type="caution">
    <text evidence="3">The sequence shown here is derived from an EMBL/GenBank/DDBJ whole genome shotgun (WGS) entry which is preliminary data.</text>
</comment>
<evidence type="ECO:0000259" key="2">
    <source>
        <dbReference type="Pfam" id="PF13919"/>
    </source>
</evidence>
<organism evidence="3 4">
    <name type="scientific">Capronia epimyces CBS 606.96</name>
    <dbReference type="NCBI Taxonomy" id="1182542"/>
    <lineage>
        <taxon>Eukaryota</taxon>
        <taxon>Fungi</taxon>
        <taxon>Dikarya</taxon>
        <taxon>Ascomycota</taxon>
        <taxon>Pezizomycotina</taxon>
        <taxon>Eurotiomycetes</taxon>
        <taxon>Chaetothyriomycetidae</taxon>
        <taxon>Chaetothyriales</taxon>
        <taxon>Herpotrichiellaceae</taxon>
        <taxon>Capronia</taxon>
    </lineage>
</organism>
<feature type="region of interest" description="Disordered" evidence="1">
    <location>
        <begin position="153"/>
        <end position="188"/>
    </location>
</feature>
<evidence type="ECO:0000256" key="1">
    <source>
        <dbReference type="SAM" id="MobiDB-lite"/>
    </source>
</evidence>
<protein>
    <recommendedName>
        <fullName evidence="2">ASX DEUBAD domain-containing protein</fullName>
    </recommendedName>
</protein>
<dbReference type="InterPro" id="IPR028020">
    <property type="entry name" value="ASX_DEUBAD_dom"/>
</dbReference>
<dbReference type="eggNOG" id="ENOG502RQ1P">
    <property type="taxonomic scope" value="Eukaryota"/>
</dbReference>
<dbReference type="HOGENOM" id="CLU_095385_0_0_1"/>
<accession>W9XIL4</accession>
<dbReference type="RefSeq" id="XP_007736627.1">
    <property type="nucleotide sequence ID" value="XM_007738437.1"/>
</dbReference>
<dbReference type="OrthoDB" id="2289918at2759"/>
<name>W9XIL4_9EURO</name>
<reference evidence="3 4" key="1">
    <citation type="submission" date="2013-03" db="EMBL/GenBank/DDBJ databases">
        <title>The Genome Sequence of Capronia epimyces CBS 606.96.</title>
        <authorList>
            <consortium name="The Broad Institute Genomics Platform"/>
            <person name="Cuomo C."/>
            <person name="de Hoog S."/>
            <person name="Gorbushina A."/>
            <person name="Walker B."/>
            <person name="Young S.K."/>
            <person name="Zeng Q."/>
            <person name="Gargeya S."/>
            <person name="Fitzgerald M."/>
            <person name="Haas B."/>
            <person name="Abouelleil A."/>
            <person name="Allen A.W."/>
            <person name="Alvarado L."/>
            <person name="Arachchi H.M."/>
            <person name="Berlin A.M."/>
            <person name="Chapman S.B."/>
            <person name="Gainer-Dewar J."/>
            <person name="Goldberg J."/>
            <person name="Griggs A."/>
            <person name="Gujja S."/>
            <person name="Hansen M."/>
            <person name="Howarth C."/>
            <person name="Imamovic A."/>
            <person name="Ireland A."/>
            <person name="Larimer J."/>
            <person name="McCowan C."/>
            <person name="Murphy C."/>
            <person name="Pearson M."/>
            <person name="Poon T.W."/>
            <person name="Priest M."/>
            <person name="Roberts A."/>
            <person name="Saif S."/>
            <person name="Shea T."/>
            <person name="Sisk P."/>
            <person name="Sykes S."/>
            <person name="Wortman J."/>
            <person name="Nusbaum C."/>
            <person name="Birren B."/>
        </authorList>
    </citation>
    <scope>NUCLEOTIDE SEQUENCE [LARGE SCALE GENOMIC DNA]</scope>
    <source>
        <strain evidence="3 4">CBS 606.96</strain>
    </source>
</reference>
<proteinExistence type="predicted"/>
<sequence length="188" mass="21111">MAHPSTRLKRNTGPWSALRILNSTSPIITKDLHAFLVTCISGWNDRFNEDEKSAIINALPAKYRKYKVDESGNLFCPISVDFVLDDPYVKAAICRFKKDISEGCYEKGWQNQARKAMQERRDGKFDTYLQGHTEEMFGAQVEDDSLDVTATEIDSSDGEWARKGPRGSRKDLHVAPRSLGDSTHAAGL</sequence>
<feature type="domain" description="ASX DEUBAD" evidence="2">
    <location>
        <begin position="10"/>
        <end position="138"/>
    </location>
</feature>
<gene>
    <name evidence="3" type="ORF">A1O3_08339</name>
</gene>
<dbReference type="AlphaFoldDB" id="W9XIL4"/>
<dbReference type="GeneID" id="19172427"/>
<keyword evidence="4" id="KW-1185">Reference proteome</keyword>
<evidence type="ECO:0000313" key="3">
    <source>
        <dbReference type="EMBL" id="EXJ80053.1"/>
    </source>
</evidence>
<evidence type="ECO:0000313" key="4">
    <source>
        <dbReference type="Proteomes" id="UP000019478"/>
    </source>
</evidence>
<dbReference type="STRING" id="1182542.W9XIL4"/>